<protein>
    <submittedName>
        <fullName evidence="1">Gamma carbonic anhydrase family protein</fullName>
    </submittedName>
</protein>
<reference evidence="1 2" key="1">
    <citation type="submission" date="2024-03" db="EMBL/GenBank/DDBJ databases">
        <title>Human intestinal bacterial collection.</title>
        <authorList>
            <person name="Pauvert C."/>
            <person name="Hitch T.C.A."/>
            <person name="Clavel T."/>
        </authorList>
    </citation>
    <scope>NUCLEOTIDE SEQUENCE [LARGE SCALE GENOMIC DNA]</scope>
    <source>
        <strain evidence="1 2">CLA-JM-H44</strain>
    </source>
</reference>
<accession>A0ABV1DZG2</accession>
<dbReference type="InterPro" id="IPR011004">
    <property type="entry name" value="Trimer_LpxA-like_sf"/>
</dbReference>
<dbReference type="RefSeq" id="WP_349219006.1">
    <property type="nucleotide sequence ID" value="NZ_JBBMFD010000008.1"/>
</dbReference>
<comment type="caution">
    <text evidence="1">The sequence shown here is derived from an EMBL/GenBank/DDBJ whole genome shotgun (WGS) entry which is preliminary data.</text>
</comment>
<dbReference type="EMBL" id="JBBMFD010000008">
    <property type="protein sequence ID" value="MEQ2440442.1"/>
    <property type="molecule type" value="Genomic_DNA"/>
</dbReference>
<dbReference type="InterPro" id="IPR050484">
    <property type="entry name" value="Transf_Hexapept/Carb_Anhydrase"/>
</dbReference>
<gene>
    <name evidence="1" type="ORF">WMO26_06350</name>
</gene>
<dbReference type="PANTHER" id="PTHR13061:SF29">
    <property type="entry name" value="GAMMA CARBONIC ANHYDRASE-LIKE 1, MITOCHONDRIAL-RELATED"/>
    <property type="match status" value="1"/>
</dbReference>
<sequence>MILSYQDKAPEISPDAYIAETAQIIGDVVIGEDTYIGHNCVIRGDCRRIVVGNRTNLQDGCILHCGHEEDLVIGDGVTVGHGAILHSCTIKDGALIGMGSIVLDGAVIGKEAMIGAGALVTGHKQIPDGFVALGSPAQPVRALTEEEKQGMRANAEEYVRFADEYKVMQQMDL</sequence>
<evidence type="ECO:0000313" key="1">
    <source>
        <dbReference type="EMBL" id="MEQ2440442.1"/>
    </source>
</evidence>
<dbReference type="PANTHER" id="PTHR13061">
    <property type="entry name" value="DYNACTIN SUBUNIT P25"/>
    <property type="match status" value="1"/>
</dbReference>
<proteinExistence type="predicted"/>
<dbReference type="Gene3D" id="2.160.10.10">
    <property type="entry name" value="Hexapeptide repeat proteins"/>
    <property type="match status" value="1"/>
</dbReference>
<name>A0ABV1DZG2_9FIRM</name>
<keyword evidence="2" id="KW-1185">Reference proteome</keyword>
<dbReference type="SUPFAM" id="SSF51161">
    <property type="entry name" value="Trimeric LpxA-like enzymes"/>
    <property type="match status" value="1"/>
</dbReference>
<dbReference type="InterPro" id="IPR047324">
    <property type="entry name" value="LbH_gamma_CA-like"/>
</dbReference>
<dbReference type="Pfam" id="PF00132">
    <property type="entry name" value="Hexapep"/>
    <property type="match status" value="2"/>
</dbReference>
<dbReference type="Proteomes" id="UP001489509">
    <property type="component" value="Unassembled WGS sequence"/>
</dbReference>
<organism evidence="1 2">
    <name type="scientific">Solibaculum intestinale</name>
    <dbReference type="NCBI Taxonomy" id="3133165"/>
    <lineage>
        <taxon>Bacteria</taxon>
        <taxon>Bacillati</taxon>
        <taxon>Bacillota</taxon>
        <taxon>Clostridia</taxon>
        <taxon>Eubacteriales</taxon>
        <taxon>Oscillospiraceae</taxon>
        <taxon>Solibaculum</taxon>
    </lineage>
</organism>
<dbReference type="InterPro" id="IPR001451">
    <property type="entry name" value="Hexapep"/>
</dbReference>
<dbReference type="CDD" id="cd04645">
    <property type="entry name" value="LbH_gamma_CA_like"/>
    <property type="match status" value="1"/>
</dbReference>
<evidence type="ECO:0000313" key="2">
    <source>
        <dbReference type="Proteomes" id="UP001489509"/>
    </source>
</evidence>